<protein>
    <submittedName>
        <fullName evidence="1">Uncharacterized protein</fullName>
    </submittedName>
</protein>
<dbReference type="RefSeq" id="WP_070144527.1">
    <property type="nucleotide sequence ID" value="NZ_LXLT01000060.1"/>
</dbReference>
<organism evidence="1 2">
    <name type="scientific">Bacillus mycoides</name>
    <dbReference type="NCBI Taxonomy" id="1405"/>
    <lineage>
        <taxon>Bacteria</taxon>
        <taxon>Bacillati</taxon>
        <taxon>Bacillota</taxon>
        <taxon>Bacilli</taxon>
        <taxon>Bacillales</taxon>
        <taxon>Bacillaceae</taxon>
        <taxon>Bacillus</taxon>
        <taxon>Bacillus cereus group</taxon>
    </lineage>
</organism>
<comment type="caution">
    <text evidence="1">The sequence shown here is derived from an EMBL/GenBank/DDBJ whole genome shotgun (WGS) entry which is preliminary data.</text>
</comment>
<sequence length="101" mass="11982">MNFKDYKICHIYGQQMWHDQAIIIGNKEGLEQLKNMIDIALNENQSEDVFFPVDFEGYNLKIMCVEDDEKLEHLSLPYRDENYYTKSDDEISPENILKKST</sequence>
<dbReference type="PATRIC" id="fig|86662.25.peg.3901"/>
<proteinExistence type="predicted"/>
<reference evidence="1 2" key="1">
    <citation type="submission" date="2016-05" db="EMBL/GenBank/DDBJ databases">
        <title>Bacillus thuringiensis and Bacillus weihenstephanensis as novel biocontrol agents of wilt causing Verticillium species.</title>
        <authorList>
            <person name="Hollensteiner J."/>
            <person name="Wemheuer F."/>
            <person name="Harting R."/>
            <person name="Kolarzyk A."/>
            <person name="Diaz-Valerio S."/>
            <person name="Poehlein A."/>
            <person name="Brzuszkiewicz E."/>
            <person name="Nesemann K."/>
            <person name="Braus-Stromeyer S."/>
            <person name="Braus G."/>
            <person name="Daniel R."/>
            <person name="Liesegang H."/>
        </authorList>
    </citation>
    <scope>NUCLEOTIDE SEQUENCE [LARGE SCALE GENOMIC DNA]</scope>
    <source>
        <strain evidence="1 2">GOE8</strain>
    </source>
</reference>
<name>A0A1E8B3X4_BACMY</name>
<evidence type="ECO:0000313" key="2">
    <source>
        <dbReference type="Proteomes" id="UP000175706"/>
    </source>
</evidence>
<dbReference type="EMBL" id="LXLT01000060">
    <property type="protein sequence ID" value="OFD74485.1"/>
    <property type="molecule type" value="Genomic_DNA"/>
</dbReference>
<gene>
    <name evidence="1" type="ORF">BWGOE8_37970</name>
</gene>
<accession>A0A1E8B3X4</accession>
<evidence type="ECO:0000313" key="1">
    <source>
        <dbReference type="EMBL" id="OFD74485.1"/>
    </source>
</evidence>
<dbReference type="Proteomes" id="UP000175706">
    <property type="component" value="Unassembled WGS sequence"/>
</dbReference>
<dbReference type="AlphaFoldDB" id="A0A1E8B3X4"/>